<evidence type="ECO:0000256" key="1">
    <source>
        <dbReference type="ARBA" id="ARBA00004370"/>
    </source>
</evidence>
<keyword evidence="9" id="KW-0249">Electron transport</keyword>
<name>A0A2U3TMM2_CANCI</name>
<comment type="subcellular location">
    <subcellularLocation>
        <location evidence="1">Membrane</location>
    </subcellularLocation>
    <subcellularLocation>
        <location evidence="9">Mitochondrion membrane</location>
        <topology evidence="9">Multi-pass membrane protein</topology>
    </subcellularLocation>
</comment>
<evidence type="ECO:0000256" key="5">
    <source>
        <dbReference type="ARBA" id="ARBA00022692"/>
    </source>
</evidence>
<evidence type="ECO:0000256" key="8">
    <source>
        <dbReference type="ARBA" id="ARBA00049551"/>
    </source>
</evidence>
<feature type="transmembrane region" description="Helical" evidence="9">
    <location>
        <begin position="90"/>
        <end position="108"/>
    </location>
</feature>
<dbReference type="EC" id="7.1.1.2" evidence="9"/>
<feature type="transmembrane region" description="Helical" evidence="9">
    <location>
        <begin position="58"/>
        <end position="78"/>
    </location>
</feature>
<keyword evidence="9" id="KW-1278">Translocase</keyword>
<dbReference type="GO" id="GO:0031966">
    <property type="term" value="C:mitochondrial membrane"/>
    <property type="evidence" value="ECO:0007669"/>
    <property type="project" value="UniProtKB-SubCell"/>
</dbReference>
<evidence type="ECO:0000256" key="3">
    <source>
        <dbReference type="ARBA" id="ARBA00021007"/>
    </source>
</evidence>
<dbReference type="InterPro" id="IPR000440">
    <property type="entry name" value="NADH_UbQ/plastoQ_OxRdtase_su3"/>
</dbReference>
<evidence type="ECO:0000256" key="7">
    <source>
        <dbReference type="ARBA" id="ARBA00023136"/>
    </source>
</evidence>
<evidence type="ECO:0000256" key="6">
    <source>
        <dbReference type="ARBA" id="ARBA00022989"/>
    </source>
</evidence>
<keyword evidence="7 9" id="KW-0472">Membrane</keyword>
<proteinExistence type="inferred from homology"/>
<geneLocation type="mitochondrion" evidence="10"/>
<evidence type="ECO:0000313" key="11">
    <source>
        <dbReference type="EMBL" id="AWA82182.1"/>
    </source>
</evidence>
<keyword evidence="6 9" id="KW-1133">Transmembrane helix</keyword>
<dbReference type="GO" id="GO:0030964">
    <property type="term" value="C:NADH dehydrogenase complex"/>
    <property type="evidence" value="ECO:0007669"/>
    <property type="project" value="TreeGrafter"/>
</dbReference>
<keyword evidence="9" id="KW-0520">NAD</keyword>
<keyword evidence="5 9" id="KW-0812">Transmembrane</keyword>
<evidence type="ECO:0000313" key="10">
    <source>
        <dbReference type="EMBL" id="AWA82150.1"/>
    </source>
</evidence>
<feature type="transmembrane region" description="Helical" evidence="9">
    <location>
        <begin position="6"/>
        <end position="28"/>
    </location>
</feature>
<dbReference type="EMBL" id="MG602718">
    <property type="protein sequence ID" value="AWA82182.1"/>
    <property type="molecule type" value="Genomic_DNA"/>
</dbReference>
<dbReference type="AlphaFoldDB" id="A0A2U3TMM2"/>
<dbReference type="PANTHER" id="PTHR11058">
    <property type="entry name" value="NADH-UBIQUINONE OXIDOREDUCTASE CHAIN 3"/>
    <property type="match status" value="1"/>
</dbReference>
<keyword evidence="9" id="KW-0830">Ubiquinone</keyword>
<dbReference type="GO" id="GO:0008137">
    <property type="term" value="F:NADH dehydrogenase (ubiquinone) activity"/>
    <property type="evidence" value="ECO:0007669"/>
    <property type="project" value="UniProtKB-UniRule"/>
</dbReference>
<dbReference type="Gene3D" id="1.20.58.1610">
    <property type="entry name" value="NADH:ubiquinone/plastoquinone oxidoreductase, chain 3"/>
    <property type="match status" value="1"/>
</dbReference>
<protein>
    <recommendedName>
        <fullName evidence="3 9">NADH-ubiquinone oxidoreductase chain 3</fullName>
        <ecNumber evidence="9">7.1.1.2</ecNumber>
    </recommendedName>
</protein>
<evidence type="ECO:0000256" key="9">
    <source>
        <dbReference type="RuleBase" id="RU003640"/>
    </source>
</evidence>
<dbReference type="PANTHER" id="PTHR11058:SF9">
    <property type="entry name" value="NADH-UBIQUINONE OXIDOREDUCTASE CHAIN 3"/>
    <property type="match status" value="1"/>
</dbReference>
<dbReference type="Pfam" id="PF00507">
    <property type="entry name" value="Oxidored_q4"/>
    <property type="match status" value="1"/>
</dbReference>
<dbReference type="InterPro" id="IPR038430">
    <property type="entry name" value="NDAH_ubi_oxred_su3_sf"/>
</dbReference>
<evidence type="ECO:0000256" key="2">
    <source>
        <dbReference type="ARBA" id="ARBA00008472"/>
    </source>
</evidence>
<comment type="similarity">
    <text evidence="2 9">Belongs to the complex I subunit 3 family.</text>
</comment>
<sequence length="127" mass="14420">MLNMNSLFILFILVPILAFILIGLNLLFAVHRPDSEKVTPFECGEFSIQGQTRQPFSIQFYVVAILFLVFDLEILLIYPISATLYQVGSYGFWIVLIFFSILTVGFVYEISSGALKFTAHKTKIQSI</sequence>
<evidence type="ECO:0000256" key="4">
    <source>
        <dbReference type="ARBA" id="ARBA00022448"/>
    </source>
</evidence>
<keyword evidence="9" id="KW-0679">Respiratory chain</keyword>
<comment type="function">
    <text evidence="9">Core subunit of the mitochondrial membrane respiratory chain NADH dehydrogenase (Complex I) which catalyzes electron transfer from NADH through the respiratory chain, using ubiquinone as an electron acceptor. Essential for the catalytic activity of complex I.</text>
</comment>
<dbReference type="EMBL" id="MG602717">
    <property type="protein sequence ID" value="AWA82150.1"/>
    <property type="molecule type" value="Genomic_DNA"/>
</dbReference>
<comment type="catalytic activity">
    <reaction evidence="8 9">
        <text>a ubiquinone + NADH + 5 H(+)(in) = a ubiquinol + NAD(+) + 4 H(+)(out)</text>
        <dbReference type="Rhea" id="RHEA:29091"/>
        <dbReference type="Rhea" id="RHEA-COMP:9565"/>
        <dbReference type="Rhea" id="RHEA-COMP:9566"/>
        <dbReference type="ChEBI" id="CHEBI:15378"/>
        <dbReference type="ChEBI" id="CHEBI:16389"/>
        <dbReference type="ChEBI" id="CHEBI:17976"/>
        <dbReference type="ChEBI" id="CHEBI:57540"/>
        <dbReference type="ChEBI" id="CHEBI:57945"/>
        <dbReference type="EC" id="7.1.1.2"/>
    </reaction>
</comment>
<keyword evidence="9 10" id="KW-0496">Mitochondrion</keyword>
<keyword evidence="4 9" id="KW-0813">Transport</keyword>
<reference evidence="10" key="1">
    <citation type="journal article" date="2018" name="Int. J. Biol. Macromol.">
        <title>Characterization of the mitochondrial genomes of three species in the ectomycorrhizal genus Cantharellus and phylogeny of Agaricomycetes.</title>
        <authorList>
            <person name="Li Q."/>
            <person name="Liao M."/>
            <person name="Yang M."/>
            <person name="Xiong C."/>
            <person name="Jin X."/>
            <person name="Chen Z."/>
            <person name="Huang W."/>
        </authorList>
    </citation>
    <scope>NUCLEOTIDE SEQUENCE</scope>
    <source>
        <strain evidence="11">S28</strain>
        <strain evidence="10">S75</strain>
    </source>
</reference>
<gene>
    <name evidence="10" type="primary">nad3</name>
</gene>
<organism evidence="10">
    <name type="scientific">Cantharellus cibarius</name>
    <name type="common">Chanterelle</name>
    <dbReference type="NCBI Taxonomy" id="36066"/>
    <lineage>
        <taxon>Eukaryota</taxon>
        <taxon>Fungi</taxon>
        <taxon>Dikarya</taxon>
        <taxon>Basidiomycota</taxon>
        <taxon>Agaricomycotina</taxon>
        <taxon>Agaricomycetes</taxon>
        <taxon>Cantharellales</taxon>
        <taxon>Hydnaceae</taxon>
        <taxon>Cantharellus</taxon>
    </lineage>
</organism>
<accession>A0A2U3TMM2</accession>